<dbReference type="EMBL" id="JARPUR010000002">
    <property type="protein sequence ID" value="KAK4880905.1"/>
    <property type="molecule type" value="Genomic_DNA"/>
</dbReference>
<comment type="caution">
    <text evidence="3">The sequence shown here is derived from an EMBL/GenBank/DDBJ whole genome shotgun (WGS) entry which is preliminary data.</text>
</comment>
<feature type="transmembrane region" description="Helical" evidence="2">
    <location>
        <begin position="136"/>
        <end position="160"/>
    </location>
</feature>
<evidence type="ECO:0000313" key="3">
    <source>
        <dbReference type="EMBL" id="KAK4880905.1"/>
    </source>
</evidence>
<keyword evidence="2" id="KW-0812">Transmembrane</keyword>
<gene>
    <name evidence="3" type="ORF">RN001_004224</name>
</gene>
<dbReference type="AlphaFoldDB" id="A0AAN7SRL6"/>
<keyword evidence="2" id="KW-1133">Transmembrane helix</keyword>
<feature type="compositionally biased region" description="Basic and acidic residues" evidence="1">
    <location>
        <begin position="1"/>
        <end position="11"/>
    </location>
</feature>
<sequence>MSEDTIERADNDDSEYFPDSVDEEVQSDPTELTRNSERSIKKKTFEDYVTYFGAKNECLVPNKLVKMLNCTDLECILHHHHYYAHLHHLKHGTHVEDEEGVSTETDGVDDSIQRLLNETDSELSGLSHLDAPNESLYMIGGVLIAMFLVGVIIILLAVTISKLRKREEHSNSVHPADVVLQTAPTATPPGTQPHSTPADPLPYRGQVLWQFPPQPQHPYSNNNQETLVQSLPMERPGFVQGFRKNLGGRWRRLVKRKPTPEVYTIPPELRPQLKTIYVY</sequence>
<dbReference type="Proteomes" id="UP001353858">
    <property type="component" value="Unassembled WGS sequence"/>
</dbReference>
<proteinExistence type="predicted"/>
<organism evidence="3 4">
    <name type="scientific">Aquatica leii</name>
    <dbReference type="NCBI Taxonomy" id="1421715"/>
    <lineage>
        <taxon>Eukaryota</taxon>
        <taxon>Metazoa</taxon>
        <taxon>Ecdysozoa</taxon>
        <taxon>Arthropoda</taxon>
        <taxon>Hexapoda</taxon>
        <taxon>Insecta</taxon>
        <taxon>Pterygota</taxon>
        <taxon>Neoptera</taxon>
        <taxon>Endopterygota</taxon>
        <taxon>Coleoptera</taxon>
        <taxon>Polyphaga</taxon>
        <taxon>Elateriformia</taxon>
        <taxon>Elateroidea</taxon>
        <taxon>Lampyridae</taxon>
        <taxon>Luciolinae</taxon>
        <taxon>Aquatica</taxon>
    </lineage>
</organism>
<protein>
    <submittedName>
        <fullName evidence="3">Uncharacterized protein</fullName>
    </submittedName>
</protein>
<evidence type="ECO:0000256" key="1">
    <source>
        <dbReference type="SAM" id="MobiDB-lite"/>
    </source>
</evidence>
<feature type="compositionally biased region" description="Acidic residues" evidence="1">
    <location>
        <begin position="12"/>
        <end position="26"/>
    </location>
</feature>
<evidence type="ECO:0000313" key="4">
    <source>
        <dbReference type="Proteomes" id="UP001353858"/>
    </source>
</evidence>
<evidence type="ECO:0000256" key="2">
    <source>
        <dbReference type="SAM" id="Phobius"/>
    </source>
</evidence>
<name>A0AAN7SRL6_9COLE</name>
<reference evidence="4" key="1">
    <citation type="submission" date="2023-01" db="EMBL/GenBank/DDBJ databases">
        <title>Key to firefly adult light organ development and bioluminescence: homeobox transcription factors regulate luciferase expression and transportation to peroxisome.</title>
        <authorList>
            <person name="Fu X."/>
        </authorList>
    </citation>
    <scope>NUCLEOTIDE SEQUENCE [LARGE SCALE GENOMIC DNA]</scope>
</reference>
<feature type="region of interest" description="Disordered" evidence="1">
    <location>
        <begin position="1"/>
        <end position="36"/>
    </location>
</feature>
<keyword evidence="4" id="KW-1185">Reference proteome</keyword>
<accession>A0AAN7SRL6</accession>
<keyword evidence="2" id="KW-0472">Membrane</keyword>